<keyword evidence="1" id="KW-0723">Serine/threonine-protein kinase</keyword>
<dbReference type="GO" id="GO:0005524">
    <property type="term" value="F:ATP binding"/>
    <property type="evidence" value="ECO:0007669"/>
    <property type="project" value="UniProtKB-KW"/>
</dbReference>
<evidence type="ECO:0000256" key="1">
    <source>
        <dbReference type="ARBA" id="ARBA00022527"/>
    </source>
</evidence>
<feature type="region of interest" description="Disordered" evidence="6">
    <location>
        <begin position="46"/>
        <end position="65"/>
    </location>
</feature>
<dbReference type="GO" id="GO:1903013">
    <property type="term" value="P:response to differentiation-inducing factor 1"/>
    <property type="evidence" value="ECO:0007669"/>
    <property type="project" value="TreeGrafter"/>
</dbReference>
<feature type="compositionally biased region" description="Basic and acidic residues" evidence="6">
    <location>
        <begin position="1"/>
        <end position="10"/>
    </location>
</feature>
<sequence length="630" mass="70518">MLMTSAEDHSTMASEHCLSKPARKANFEKAATYKTEKNLARLRAAKNTKSQKTQEMDSQIKDDVEFSSRPSKNVVSEGILFKNILGQTPGKYFKMLMSSNKLSVVDERRRTISVKLILFESTALKPTESEDSDEDSNMRSLTSKCKKKQKNVMNLKKARSSSDAESMSDEPWNPTNNTILQSQSTPPPPRPSYTRMVTRSVARLLTNEDPLPIPNTVDSTAIKQMDDQTILGEFRTPYHCHPHSHASHRTSGYDVYLFHRISAIVTPDGEIQLIKSNMEEGVVVHKNWPACVKQGKCPEHGWLGKGMRKYCFKGYIGQQQFALFQLEGYFFFSGVDNCTHSRIIQRSQFFNVPLPAVRFHIEDTFIGELVNYNAIPAPPFGSSETRSMLNTTFMAAPFVDFGDQSEIRYIRGDGEWCAEEFRDEMDSVLQAFVHSVLVDTAHALIVTDIQGIFMNNGELLLFDPQIHSLDKHWWRDDAGIEVINKFLAEHKCNKYCEKLQLEGKSPESVLPFSHSMSPAQPLSPTLVHAAIPAHASIPFTTIPGPTSASIQVQFPTPLPVPASPTQQYAATPVPIEPAAGSGSMSVGYKANITAYNISTSDSELFKFCSIAQKWSASYWMVTQEALIQCM</sequence>
<dbReference type="EMBL" id="KN837205">
    <property type="protein sequence ID" value="KIJ34013.1"/>
    <property type="molecule type" value="Genomic_DNA"/>
</dbReference>
<dbReference type="GO" id="GO:0004674">
    <property type="term" value="F:protein serine/threonine kinase activity"/>
    <property type="evidence" value="ECO:0007669"/>
    <property type="project" value="UniProtKB-KW"/>
</dbReference>
<reference evidence="8 9" key="1">
    <citation type="submission" date="2014-06" db="EMBL/GenBank/DDBJ databases">
        <title>Evolutionary Origins and Diversification of the Mycorrhizal Mutualists.</title>
        <authorList>
            <consortium name="DOE Joint Genome Institute"/>
            <consortium name="Mycorrhizal Genomics Consortium"/>
            <person name="Kohler A."/>
            <person name="Kuo A."/>
            <person name="Nagy L.G."/>
            <person name="Floudas D."/>
            <person name="Copeland A."/>
            <person name="Barry K.W."/>
            <person name="Cichocki N."/>
            <person name="Veneault-Fourrey C."/>
            <person name="LaButti K."/>
            <person name="Lindquist E.A."/>
            <person name="Lipzen A."/>
            <person name="Lundell T."/>
            <person name="Morin E."/>
            <person name="Murat C."/>
            <person name="Riley R."/>
            <person name="Ohm R."/>
            <person name="Sun H."/>
            <person name="Tunlid A."/>
            <person name="Henrissat B."/>
            <person name="Grigoriev I.V."/>
            <person name="Hibbett D.S."/>
            <person name="Martin F."/>
        </authorList>
    </citation>
    <scope>NUCLEOTIDE SEQUENCE [LARGE SCALE GENOMIC DNA]</scope>
    <source>
        <strain evidence="8 9">SS14</strain>
    </source>
</reference>
<dbReference type="GO" id="GO:0031037">
    <property type="term" value="P:myosin II filament disassembly"/>
    <property type="evidence" value="ECO:0007669"/>
    <property type="project" value="TreeGrafter"/>
</dbReference>
<dbReference type="SUPFAM" id="SSF56112">
    <property type="entry name" value="Protein kinase-like (PK-like)"/>
    <property type="match status" value="1"/>
</dbReference>
<evidence type="ECO:0000256" key="5">
    <source>
        <dbReference type="ARBA" id="ARBA00022840"/>
    </source>
</evidence>
<keyword evidence="5" id="KW-0067">ATP-binding</keyword>
<evidence type="ECO:0000256" key="4">
    <source>
        <dbReference type="ARBA" id="ARBA00022777"/>
    </source>
</evidence>
<evidence type="ECO:0000256" key="3">
    <source>
        <dbReference type="ARBA" id="ARBA00022741"/>
    </source>
</evidence>
<evidence type="ECO:0000259" key="7">
    <source>
        <dbReference type="PROSITE" id="PS51158"/>
    </source>
</evidence>
<dbReference type="InterPro" id="IPR051852">
    <property type="entry name" value="Alpha-type_PK"/>
</dbReference>
<evidence type="ECO:0000313" key="8">
    <source>
        <dbReference type="EMBL" id="KIJ34013.1"/>
    </source>
</evidence>
<organism evidence="8 9">
    <name type="scientific">Sphaerobolus stellatus (strain SS14)</name>
    <dbReference type="NCBI Taxonomy" id="990650"/>
    <lineage>
        <taxon>Eukaryota</taxon>
        <taxon>Fungi</taxon>
        <taxon>Dikarya</taxon>
        <taxon>Basidiomycota</taxon>
        <taxon>Agaricomycotina</taxon>
        <taxon>Agaricomycetes</taxon>
        <taxon>Phallomycetidae</taxon>
        <taxon>Geastrales</taxon>
        <taxon>Sphaerobolaceae</taxon>
        <taxon>Sphaerobolus</taxon>
    </lineage>
</organism>
<proteinExistence type="predicted"/>
<dbReference type="SMART" id="SM00811">
    <property type="entry name" value="Alpha_kinase"/>
    <property type="match status" value="1"/>
</dbReference>
<dbReference type="InterPro" id="IPR011009">
    <property type="entry name" value="Kinase-like_dom_sf"/>
</dbReference>
<feature type="region of interest" description="Disordered" evidence="6">
    <location>
        <begin position="126"/>
        <end position="194"/>
    </location>
</feature>
<dbReference type="HOGENOM" id="CLU_408901_0_0_1"/>
<dbReference type="CDD" id="cd04515">
    <property type="entry name" value="Alpha_kinase"/>
    <property type="match status" value="1"/>
</dbReference>
<keyword evidence="2" id="KW-0808">Transferase</keyword>
<dbReference type="AlphaFoldDB" id="A0A0C9TUI5"/>
<dbReference type="PANTHER" id="PTHR45992:SF2">
    <property type="entry name" value="EUKARYOTIC ELONGATION FACTOR 2 KINASE"/>
    <property type="match status" value="1"/>
</dbReference>
<evidence type="ECO:0000256" key="2">
    <source>
        <dbReference type="ARBA" id="ARBA00022679"/>
    </source>
</evidence>
<evidence type="ECO:0000256" key="6">
    <source>
        <dbReference type="SAM" id="MobiDB-lite"/>
    </source>
</evidence>
<dbReference type="Pfam" id="PF02816">
    <property type="entry name" value="Alpha_kinase"/>
    <property type="match status" value="1"/>
</dbReference>
<dbReference type="InterPro" id="IPR004166">
    <property type="entry name" value="a-kinase_dom"/>
</dbReference>
<protein>
    <recommendedName>
        <fullName evidence="7">Alpha-type protein kinase domain-containing protein</fullName>
    </recommendedName>
</protein>
<keyword evidence="4" id="KW-0418">Kinase</keyword>
<feature type="domain" description="Alpha-type protein kinase" evidence="7">
    <location>
        <begin position="164"/>
        <end position="504"/>
    </location>
</feature>
<keyword evidence="3" id="KW-0547">Nucleotide-binding</keyword>
<gene>
    <name evidence="8" type="ORF">M422DRAFT_263969</name>
</gene>
<dbReference type="PANTHER" id="PTHR45992">
    <property type="entry name" value="EUKARYOTIC ELONGATION FACTOR 2 KINASE-RELATED"/>
    <property type="match status" value="1"/>
</dbReference>
<dbReference type="Gene3D" id="3.20.200.10">
    <property type="entry name" value="MHCK/EF2 kinase"/>
    <property type="match status" value="1"/>
</dbReference>
<name>A0A0C9TUI5_SPHS4</name>
<evidence type="ECO:0000313" key="9">
    <source>
        <dbReference type="Proteomes" id="UP000054279"/>
    </source>
</evidence>
<accession>A0A0C9TUI5</accession>
<dbReference type="PROSITE" id="PS51158">
    <property type="entry name" value="ALPHA_KINASE"/>
    <property type="match status" value="1"/>
</dbReference>
<dbReference type="OrthoDB" id="301415at2759"/>
<keyword evidence="9" id="KW-1185">Reference proteome</keyword>
<dbReference type="Proteomes" id="UP000054279">
    <property type="component" value="Unassembled WGS sequence"/>
</dbReference>
<feature type="compositionally biased region" description="Basic and acidic residues" evidence="6">
    <location>
        <begin position="52"/>
        <end position="65"/>
    </location>
</feature>
<feature type="region of interest" description="Disordered" evidence="6">
    <location>
        <begin position="1"/>
        <end position="20"/>
    </location>
</feature>